<dbReference type="Gene3D" id="2.10.109.10">
    <property type="entry name" value="Umud Fragment, subunit A"/>
    <property type="match status" value="1"/>
</dbReference>
<evidence type="ECO:0000256" key="3">
    <source>
        <dbReference type="ARBA" id="ARBA00023163"/>
    </source>
</evidence>
<dbReference type="SUPFAM" id="SSF51306">
    <property type="entry name" value="LexA/Signal peptidase"/>
    <property type="match status" value="1"/>
</dbReference>
<dbReference type="InterPro" id="IPR010982">
    <property type="entry name" value="Lambda_DNA-bd_dom_sf"/>
</dbReference>
<dbReference type="Pfam" id="PF00717">
    <property type="entry name" value="Peptidase_S24"/>
    <property type="match status" value="1"/>
</dbReference>
<accession>A0A425B2V4</accession>
<evidence type="ECO:0000313" key="5">
    <source>
        <dbReference type="Proteomes" id="UP000283666"/>
    </source>
</evidence>
<dbReference type="InterPro" id="IPR001387">
    <property type="entry name" value="Cro/C1-type_HTH"/>
</dbReference>
<dbReference type="Pfam" id="PF01381">
    <property type="entry name" value="HTH_3"/>
    <property type="match status" value="1"/>
</dbReference>
<keyword evidence="4" id="KW-0456">Lyase</keyword>
<dbReference type="PROSITE" id="PS50943">
    <property type="entry name" value="HTH_CROC1"/>
    <property type="match status" value="1"/>
</dbReference>
<keyword evidence="2" id="KW-0238">DNA-binding</keyword>
<dbReference type="PANTHER" id="PTHR40661:SF2">
    <property type="entry name" value="HTH-TYPE TRANSCRIPTIONAL REGULATOR PRTR"/>
    <property type="match status" value="1"/>
</dbReference>
<dbReference type="InterPro" id="IPR036286">
    <property type="entry name" value="LexA/Signal_pep-like_sf"/>
</dbReference>
<dbReference type="Proteomes" id="UP000283666">
    <property type="component" value="Unassembled WGS sequence"/>
</dbReference>
<keyword evidence="3" id="KW-0804">Transcription</keyword>
<dbReference type="GO" id="GO:0016829">
    <property type="term" value="F:lyase activity"/>
    <property type="evidence" value="ECO:0007669"/>
    <property type="project" value="UniProtKB-KW"/>
</dbReference>
<proteinExistence type="predicted"/>
<dbReference type="AlphaFoldDB" id="A0A425B2V4"/>
<dbReference type="InterPro" id="IPR015927">
    <property type="entry name" value="Peptidase_S24_S26A/B/C"/>
</dbReference>
<evidence type="ECO:0000313" key="4">
    <source>
        <dbReference type="EMBL" id="RQK78718.1"/>
    </source>
</evidence>
<evidence type="ECO:0000256" key="2">
    <source>
        <dbReference type="ARBA" id="ARBA00023125"/>
    </source>
</evidence>
<reference evidence="4 5" key="1">
    <citation type="submission" date="2017-09" db="EMBL/GenBank/DDBJ databases">
        <title>Phenotypic and genotypic characterization of Colombian isolates of Neisseria meningitidis recovered from invasive disease.</title>
        <authorList>
            <person name="Duarte C."/>
            <person name="Gabastou J.M."/>
            <person name="Moreno J."/>
        </authorList>
    </citation>
    <scope>NUCLEOTIDE SEQUENCE [LARGE SCALE GENOMIC DNA]</scope>
    <source>
        <strain evidence="4 5">INS-Nm1012</strain>
    </source>
</reference>
<dbReference type="CDD" id="cd00093">
    <property type="entry name" value="HTH_XRE"/>
    <property type="match status" value="1"/>
</dbReference>
<dbReference type="EMBL" id="NWZY01000013">
    <property type="protein sequence ID" value="RQK78718.1"/>
    <property type="molecule type" value="Genomic_DNA"/>
</dbReference>
<comment type="caution">
    <text evidence="4">The sequence shown here is derived from an EMBL/GenBank/DDBJ whole genome shotgun (WGS) entry which is preliminary data.</text>
</comment>
<protein>
    <submittedName>
        <fullName evidence="4">Chromophore lyase</fullName>
    </submittedName>
</protein>
<evidence type="ECO:0000256" key="1">
    <source>
        <dbReference type="ARBA" id="ARBA00023015"/>
    </source>
</evidence>
<gene>
    <name evidence="4" type="ORF">COH52_05925</name>
</gene>
<name>A0A425B2V4_NEIME</name>
<dbReference type="RefSeq" id="WP_002212401.1">
    <property type="nucleotide sequence ID" value="NZ_CP023813.1"/>
</dbReference>
<organism evidence="4 5">
    <name type="scientific">Neisseria meningitidis</name>
    <dbReference type="NCBI Taxonomy" id="487"/>
    <lineage>
        <taxon>Bacteria</taxon>
        <taxon>Pseudomonadati</taxon>
        <taxon>Pseudomonadota</taxon>
        <taxon>Betaproteobacteria</taxon>
        <taxon>Neisseriales</taxon>
        <taxon>Neisseriaceae</taxon>
        <taxon>Neisseria</taxon>
    </lineage>
</organism>
<dbReference type="InterPro" id="IPR039418">
    <property type="entry name" value="LexA-like"/>
</dbReference>
<keyword evidence="1" id="KW-0805">Transcription regulation</keyword>
<dbReference type="SMART" id="SM00530">
    <property type="entry name" value="HTH_XRE"/>
    <property type="match status" value="1"/>
</dbReference>
<dbReference type="PANTHER" id="PTHR40661">
    <property type="match status" value="1"/>
</dbReference>
<dbReference type="GO" id="GO:0003677">
    <property type="term" value="F:DNA binding"/>
    <property type="evidence" value="ECO:0007669"/>
    <property type="project" value="UniProtKB-KW"/>
</dbReference>
<sequence length="232" mass="25701">MNRVDRIKNLIADRFNGNQAEFSRAINKAPAQINQWLNGYRNIGDGVAAQIETALGLPRGWVDGKDEPNIPIDSIKSNATVIGTVDAWDSKTPLSDDDCEVPFYKDVCLSAGNGFSDEIEDYNGYKLRFSKSTLRRHGISPDDVVCVSADGDSMEPVFPDGATLGINTADKMIKDGKIYAINHSGLLRTKILQKLPDNQVRIKSYNPEYKDETASLDSLTVIGRVFWWSVLD</sequence>
<dbReference type="SUPFAM" id="SSF47413">
    <property type="entry name" value="lambda repressor-like DNA-binding domains"/>
    <property type="match status" value="1"/>
</dbReference>
<dbReference type="CDD" id="cd06529">
    <property type="entry name" value="S24_LexA-like"/>
    <property type="match status" value="1"/>
</dbReference>